<dbReference type="EMBL" id="BJWF01000007">
    <property type="protein sequence ID" value="GEL91587.1"/>
    <property type="molecule type" value="Genomic_DNA"/>
</dbReference>
<dbReference type="RefSeq" id="WP_010752426.1">
    <property type="nucleotide sequence ID" value="NZ_BJWF01000007.1"/>
</dbReference>
<dbReference type="Proteomes" id="UP000321830">
    <property type="component" value="Unassembled WGS sequence"/>
</dbReference>
<name>A0A511J0Q4_9ENTE</name>
<gene>
    <name evidence="1" type="ORF">EVI01_09240</name>
</gene>
<dbReference type="AlphaFoldDB" id="A0A511J0Q4"/>
<accession>A0A511J0Q4</accession>
<proteinExistence type="predicted"/>
<organism evidence="1 2">
    <name type="scientific">Enterococcus villorum</name>
    <dbReference type="NCBI Taxonomy" id="112904"/>
    <lineage>
        <taxon>Bacteria</taxon>
        <taxon>Bacillati</taxon>
        <taxon>Bacillota</taxon>
        <taxon>Bacilli</taxon>
        <taxon>Lactobacillales</taxon>
        <taxon>Enterococcaceae</taxon>
        <taxon>Enterococcus</taxon>
    </lineage>
</organism>
<protein>
    <submittedName>
        <fullName evidence="1">Uncharacterized protein</fullName>
    </submittedName>
</protein>
<dbReference type="Gene3D" id="3.90.550.10">
    <property type="entry name" value="Spore Coat Polysaccharide Biosynthesis Protein SpsA, Chain A"/>
    <property type="match status" value="1"/>
</dbReference>
<dbReference type="SUPFAM" id="SSF53448">
    <property type="entry name" value="Nucleotide-diphospho-sugar transferases"/>
    <property type="match status" value="1"/>
</dbReference>
<dbReference type="InterPro" id="IPR029044">
    <property type="entry name" value="Nucleotide-diphossugar_trans"/>
</dbReference>
<sequence>MVKKSVYDDLEGYREFPSSQDYDFILRFLDKDYNLAILPEKLVLYRIREKSITKSSSLKQFLTSLNIKKLHVQRKYKNQDQFSMGKIKEIYTNITPEQERKFRRAKELIDKKNYKGLLEVFRSPYIIRYIMQKVIFNFKLLTMKFT</sequence>
<comment type="caution">
    <text evidence="1">The sequence shown here is derived from an EMBL/GenBank/DDBJ whole genome shotgun (WGS) entry which is preliminary data.</text>
</comment>
<reference evidence="1 2" key="1">
    <citation type="submission" date="2019-07" db="EMBL/GenBank/DDBJ databases">
        <title>Whole genome shotgun sequence of Enterococcus villorum NBRC 100699.</title>
        <authorList>
            <person name="Hosoyama A."/>
            <person name="Uohara A."/>
            <person name="Ohji S."/>
            <person name="Ichikawa N."/>
        </authorList>
    </citation>
    <scope>NUCLEOTIDE SEQUENCE [LARGE SCALE GENOMIC DNA]</scope>
    <source>
        <strain evidence="1 2">NBRC 100699</strain>
    </source>
</reference>
<evidence type="ECO:0000313" key="1">
    <source>
        <dbReference type="EMBL" id="GEL91587.1"/>
    </source>
</evidence>
<evidence type="ECO:0000313" key="2">
    <source>
        <dbReference type="Proteomes" id="UP000321830"/>
    </source>
</evidence>